<dbReference type="InterPro" id="IPR000073">
    <property type="entry name" value="AB_hydrolase_1"/>
</dbReference>
<protein>
    <recommendedName>
        <fullName evidence="1">AB hydrolase-1 domain-containing protein</fullName>
    </recommendedName>
</protein>
<reference evidence="2 3" key="1">
    <citation type="submission" date="2018-01" db="EMBL/GenBank/DDBJ databases">
        <title>Co-occurrence of chitin degradation, pigmentation and bioactivity in marine Pseudoalteromonas.</title>
        <authorList>
            <person name="Paulsen S."/>
            <person name="Gram L."/>
            <person name="Machado H."/>
        </authorList>
    </citation>
    <scope>NUCLEOTIDE SEQUENCE [LARGE SCALE GENOMIC DNA]</scope>
    <source>
        <strain evidence="2 3">S3898</strain>
    </source>
</reference>
<dbReference type="PANTHER" id="PTHR43194">
    <property type="entry name" value="HYDROLASE ALPHA/BETA FOLD FAMILY"/>
    <property type="match status" value="1"/>
</dbReference>
<feature type="domain" description="AB hydrolase-1" evidence="1">
    <location>
        <begin position="139"/>
        <end position="257"/>
    </location>
</feature>
<dbReference type="Pfam" id="PF00561">
    <property type="entry name" value="Abhydrolase_1"/>
    <property type="match status" value="1"/>
</dbReference>
<dbReference type="Proteomes" id="UP000291338">
    <property type="component" value="Unassembled WGS sequence"/>
</dbReference>
<evidence type="ECO:0000313" key="2">
    <source>
        <dbReference type="EMBL" id="RZQ54879.1"/>
    </source>
</evidence>
<dbReference type="AlphaFoldDB" id="A0A4Q7IT70"/>
<organism evidence="2 3">
    <name type="scientific">Pseudoalteromonas phenolica</name>
    <dbReference type="NCBI Taxonomy" id="161398"/>
    <lineage>
        <taxon>Bacteria</taxon>
        <taxon>Pseudomonadati</taxon>
        <taxon>Pseudomonadota</taxon>
        <taxon>Gammaproteobacteria</taxon>
        <taxon>Alteromonadales</taxon>
        <taxon>Pseudoalteromonadaceae</taxon>
        <taxon>Pseudoalteromonas</taxon>
    </lineage>
</organism>
<proteinExistence type="predicted"/>
<sequence>MKNFTKSKPAVSRLSMLLVLTLLILLTLSSCMSHLIADQMVRAPNKSLIGYELSRQFSPYNSGHDGLLSIDGVKQKSIHLPSRGIDVSFIEIEPNNYGFDYLTKPVIHESGKIWRIATHWKWLEAPCNNSSQKLLPQKTLVLLHGWGRNKNSLLNYGLALSQHGYKVIIPDLRGHGNSTGNWVSFGAEEGQDVSALMDLLKIETFDILGFSLGASAGLHIASVDDRVNHLVVIAPMHSLEQTIPKFAKQPPKWISDLVLHYQYKALKLVNNISGYTYEVTSDAVSPAQLITKPVLFIYGGIDNMSNYELNYLLFKQGSTKNKLKKFEGLRHTHLLLHQSAIMPTINQWLGLTDSNRSNLFNNDCIYKSFNY</sequence>
<dbReference type="Gene3D" id="3.40.50.1820">
    <property type="entry name" value="alpha/beta hydrolase"/>
    <property type="match status" value="1"/>
</dbReference>
<evidence type="ECO:0000313" key="3">
    <source>
        <dbReference type="Proteomes" id="UP000291338"/>
    </source>
</evidence>
<dbReference type="PANTHER" id="PTHR43194:SF2">
    <property type="entry name" value="PEROXISOMAL MEMBRANE PROTEIN LPX1"/>
    <property type="match status" value="1"/>
</dbReference>
<dbReference type="InterPro" id="IPR029058">
    <property type="entry name" value="AB_hydrolase_fold"/>
</dbReference>
<evidence type="ECO:0000259" key="1">
    <source>
        <dbReference type="Pfam" id="PF00561"/>
    </source>
</evidence>
<comment type="caution">
    <text evidence="2">The sequence shown here is derived from an EMBL/GenBank/DDBJ whole genome shotgun (WGS) entry which is preliminary data.</text>
</comment>
<accession>A0A4Q7IT70</accession>
<gene>
    <name evidence="2" type="ORF">C1E23_01495</name>
</gene>
<name>A0A4Q7IT70_9GAMM</name>
<dbReference type="PROSITE" id="PS51257">
    <property type="entry name" value="PROKAR_LIPOPROTEIN"/>
    <property type="match status" value="1"/>
</dbReference>
<dbReference type="SUPFAM" id="SSF53474">
    <property type="entry name" value="alpha/beta-Hydrolases"/>
    <property type="match status" value="1"/>
</dbReference>
<dbReference type="InterPro" id="IPR050228">
    <property type="entry name" value="Carboxylesterase_BioH"/>
</dbReference>
<dbReference type="EMBL" id="PPSX01000006">
    <property type="protein sequence ID" value="RZQ54879.1"/>
    <property type="molecule type" value="Genomic_DNA"/>
</dbReference>